<accession>A0ABT1DX96</accession>
<evidence type="ECO:0000313" key="1">
    <source>
        <dbReference type="EMBL" id="MCO8275491.1"/>
    </source>
</evidence>
<protein>
    <submittedName>
        <fullName evidence="1">WXG100 family type VII secretion target</fullName>
    </submittedName>
</protein>
<evidence type="ECO:0000313" key="2">
    <source>
        <dbReference type="Proteomes" id="UP001523369"/>
    </source>
</evidence>
<dbReference type="RefSeq" id="WP_253241555.1">
    <property type="nucleotide sequence ID" value="NZ_JAMYJR010000038.1"/>
</dbReference>
<dbReference type="InterPro" id="IPR036689">
    <property type="entry name" value="ESAT-6-like_sf"/>
</dbReference>
<dbReference type="SUPFAM" id="SSF140453">
    <property type="entry name" value="EsxAB dimer-like"/>
    <property type="match status" value="1"/>
</dbReference>
<name>A0ABT1DX96_9ACTN</name>
<organism evidence="1 2">
    <name type="scientific">Paractinoplanes aksuensis</name>
    <dbReference type="NCBI Taxonomy" id="2939490"/>
    <lineage>
        <taxon>Bacteria</taxon>
        <taxon>Bacillati</taxon>
        <taxon>Actinomycetota</taxon>
        <taxon>Actinomycetes</taxon>
        <taxon>Micromonosporales</taxon>
        <taxon>Micromonosporaceae</taxon>
        <taxon>Paractinoplanes</taxon>
    </lineage>
</organism>
<dbReference type="Gene3D" id="1.10.287.1060">
    <property type="entry name" value="ESAT-6-like"/>
    <property type="match status" value="1"/>
</dbReference>
<sequence length="98" mass="10556">MSDFTVNFPAALAVLEEVRGANKRITDDLAAMDPQVLGALAGWESEDARAAYDVAKDRWAATAVRMSEILNHATNTLNQVIEQYGITDKGAARAFGSN</sequence>
<reference evidence="1 2" key="1">
    <citation type="submission" date="2022-06" db="EMBL/GenBank/DDBJ databases">
        <title>New Species of the Genus Actinoplanes, ActinopZanes ferrugineus.</title>
        <authorList>
            <person name="Ding P."/>
        </authorList>
    </citation>
    <scope>NUCLEOTIDE SEQUENCE [LARGE SCALE GENOMIC DNA]</scope>
    <source>
        <strain evidence="1 2">TRM88003</strain>
    </source>
</reference>
<comment type="caution">
    <text evidence="1">The sequence shown here is derived from an EMBL/GenBank/DDBJ whole genome shotgun (WGS) entry which is preliminary data.</text>
</comment>
<gene>
    <name evidence="1" type="ORF">M1L60_33400</name>
</gene>
<dbReference type="EMBL" id="JAMYJR010000038">
    <property type="protein sequence ID" value="MCO8275491.1"/>
    <property type="molecule type" value="Genomic_DNA"/>
</dbReference>
<keyword evidence="2" id="KW-1185">Reference proteome</keyword>
<dbReference type="InterPro" id="IPR010310">
    <property type="entry name" value="T7SS_ESAT-6-like"/>
</dbReference>
<dbReference type="Proteomes" id="UP001523369">
    <property type="component" value="Unassembled WGS sequence"/>
</dbReference>
<dbReference type="Pfam" id="PF06013">
    <property type="entry name" value="WXG100"/>
    <property type="match status" value="1"/>
</dbReference>
<proteinExistence type="predicted"/>